<proteinExistence type="predicted"/>
<gene>
    <name evidence="3" type="ORF">B9G79_11260</name>
</gene>
<organism evidence="3 4">
    <name type="scientific">Bdellovibrio bacteriovorus</name>
    <dbReference type="NCBI Taxonomy" id="959"/>
    <lineage>
        <taxon>Bacteria</taxon>
        <taxon>Pseudomonadati</taxon>
        <taxon>Bdellovibrionota</taxon>
        <taxon>Bdellovibrionia</taxon>
        <taxon>Bdellovibrionales</taxon>
        <taxon>Pseudobdellovibrionaceae</taxon>
        <taxon>Bdellovibrio</taxon>
    </lineage>
</organism>
<evidence type="ECO:0000313" key="3">
    <source>
        <dbReference type="EMBL" id="ASD64102.1"/>
    </source>
</evidence>
<name>A0A1Z3N9F4_BDEBC</name>
<evidence type="ECO:0000313" key="4">
    <source>
        <dbReference type="Proteomes" id="UP000197003"/>
    </source>
</evidence>
<feature type="compositionally biased region" description="Basic residues" evidence="1">
    <location>
        <begin position="76"/>
        <end position="86"/>
    </location>
</feature>
<accession>A0A1Z3N9F4</accession>
<dbReference type="Proteomes" id="UP000197003">
    <property type="component" value="Chromosome"/>
</dbReference>
<dbReference type="PANTHER" id="PTHR21248:SF12">
    <property type="entry name" value="CARDIOLIPIN SYNTHASE C"/>
    <property type="match status" value="1"/>
</dbReference>
<dbReference type="InterPro" id="IPR001736">
    <property type="entry name" value="PLipase_D/transphosphatidylase"/>
</dbReference>
<dbReference type="EMBL" id="CP020946">
    <property type="protein sequence ID" value="ASD64102.1"/>
    <property type="molecule type" value="Genomic_DNA"/>
</dbReference>
<sequence length="742" mass="85479">MSLSDFSDKFRMKKTENFGTLLGVLLLSCTLISCQTPAQRNPSSAEVPPDVAPYVQKLYSDKLQAELNKEQLLILKRRQSTPHPHKKDSFPQETREERDYKEMNARQERQLQVVNQSSALAQQRINALRADAPVSVLTSNNESWRKQEQRLEMGSIAEFALRDGQIQRIFKFDRMHAKDYEVQIKNYLISADDPNEERKNEHFDATVTCDGPFRIKKTFSDKKFVAYQKATFRMYDNKYNGDNLRLIPASSVTSCELKAGPAGAPAQFGVRFVEPANPYLDLHNLVEGCLMPRTDNLTGIEKFFLTDKYSSMTCPQAVPSVVNLPEAVDSLKSKAEVLLGQPLPGNFMDLHDPYAPLDFSKAPYFDSIYVSYLVFRADYYGTFMARLLDFHAKRGTKVKILVAGVITLEKDEVLLRKLEAQNPNIQLQELKYKVPSGGSLGDRFDRLHRSMHVKLLLTLSKKEPKNNVAFIGGRNIHDGFIFKKPYDYPRPEMVNYVKGDESFVHWRDFEFKIHDKDFTEKVAAHFLTLWDRDYKTMQFRSINVNVPMASQVSPSYFNSREPLVRHFMSVPYKDDESLIQFYVEMLDSAKKKIMISTPYFRPPAPIVEALERAAGRGVQVTVITRLDLKGDTVDWILSESNKPTVNRLFQQLAIYEYTEPKVILHSKIVLIDDVYSFLGSVNLNKRSFIHDMENGAMIYGAAYNREMTEIYNQYKKDSRLIDDRLKRNYFKAMILGVFDTEF</sequence>
<evidence type="ECO:0000259" key="2">
    <source>
        <dbReference type="PROSITE" id="PS50035"/>
    </source>
</evidence>
<dbReference type="AlphaFoldDB" id="A0A1Z3N9F4"/>
<feature type="region of interest" description="Disordered" evidence="1">
    <location>
        <begin position="76"/>
        <end position="103"/>
    </location>
</feature>
<dbReference type="PROSITE" id="PS50035">
    <property type="entry name" value="PLD"/>
    <property type="match status" value="1"/>
</dbReference>
<dbReference type="PANTHER" id="PTHR21248">
    <property type="entry name" value="CARDIOLIPIN SYNTHASE"/>
    <property type="match status" value="1"/>
</dbReference>
<evidence type="ECO:0000256" key="1">
    <source>
        <dbReference type="SAM" id="MobiDB-lite"/>
    </source>
</evidence>
<dbReference type="SMART" id="SM00155">
    <property type="entry name" value="PLDc"/>
    <property type="match status" value="2"/>
</dbReference>
<dbReference type="OrthoDB" id="8828485at2"/>
<dbReference type="GO" id="GO:0030572">
    <property type="term" value="F:phosphatidyltransferase activity"/>
    <property type="evidence" value="ECO:0007669"/>
    <property type="project" value="UniProtKB-ARBA"/>
</dbReference>
<reference evidence="3 4" key="1">
    <citation type="submission" date="2017-04" db="EMBL/GenBank/DDBJ databases">
        <title>Whole genome sequence of Bdellovibrio bacteriovorus strain SSB218315.</title>
        <authorList>
            <person name="Oyedara O."/>
            <person name="Rodriguez-Perez M.A."/>
        </authorList>
    </citation>
    <scope>NUCLEOTIDE SEQUENCE [LARGE SCALE GENOMIC DNA]</scope>
    <source>
        <strain evidence="3 4">SSB218315</strain>
    </source>
</reference>
<feature type="domain" description="PLD phosphodiesterase" evidence="2">
    <location>
        <begin position="660"/>
        <end position="687"/>
    </location>
</feature>
<protein>
    <submittedName>
        <fullName evidence="3">Phospholipase</fullName>
    </submittedName>
</protein>
<dbReference type="Pfam" id="PF13091">
    <property type="entry name" value="PLDc_2"/>
    <property type="match status" value="1"/>
</dbReference>
<dbReference type="SUPFAM" id="SSF56024">
    <property type="entry name" value="Phospholipase D/nuclease"/>
    <property type="match status" value="2"/>
</dbReference>
<dbReference type="GO" id="GO:0032049">
    <property type="term" value="P:cardiolipin biosynthetic process"/>
    <property type="evidence" value="ECO:0007669"/>
    <property type="project" value="UniProtKB-ARBA"/>
</dbReference>
<dbReference type="Gene3D" id="3.30.870.10">
    <property type="entry name" value="Endonuclease Chain A"/>
    <property type="match status" value="2"/>
</dbReference>
<feature type="compositionally biased region" description="Basic and acidic residues" evidence="1">
    <location>
        <begin position="87"/>
        <end position="103"/>
    </location>
</feature>
<dbReference type="InterPro" id="IPR025202">
    <property type="entry name" value="PLD-like_dom"/>
</dbReference>